<reference evidence="2" key="1">
    <citation type="journal article" date="2022" name="bioRxiv">
        <title>Sequencing and chromosome-scale assembly of the giantPleurodeles waltlgenome.</title>
        <authorList>
            <person name="Brown T."/>
            <person name="Elewa A."/>
            <person name="Iarovenko S."/>
            <person name="Subramanian E."/>
            <person name="Araus A.J."/>
            <person name="Petzold A."/>
            <person name="Susuki M."/>
            <person name="Suzuki K.-i.T."/>
            <person name="Hayashi T."/>
            <person name="Toyoda A."/>
            <person name="Oliveira C."/>
            <person name="Osipova E."/>
            <person name="Leigh N.D."/>
            <person name="Simon A."/>
            <person name="Yun M.H."/>
        </authorList>
    </citation>
    <scope>NUCLEOTIDE SEQUENCE</scope>
    <source>
        <strain evidence="2">20211129_DDA</strain>
        <tissue evidence="2">Liver</tissue>
    </source>
</reference>
<dbReference type="EMBL" id="JANPWB010000008">
    <property type="protein sequence ID" value="KAJ1162724.1"/>
    <property type="molecule type" value="Genomic_DNA"/>
</dbReference>
<comment type="caution">
    <text evidence="2">The sequence shown here is derived from an EMBL/GenBank/DDBJ whole genome shotgun (WGS) entry which is preliminary data.</text>
</comment>
<keyword evidence="3" id="KW-1185">Reference proteome</keyword>
<dbReference type="Proteomes" id="UP001066276">
    <property type="component" value="Chromosome 4_2"/>
</dbReference>
<dbReference type="InterPro" id="IPR004244">
    <property type="entry name" value="Transposase_22"/>
</dbReference>
<organism evidence="2 3">
    <name type="scientific">Pleurodeles waltl</name>
    <name type="common">Iberian ribbed newt</name>
    <dbReference type="NCBI Taxonomy" id="8319"/>
    <lineage>
        <taxon>Eukaryota</taxon>
        <taxon>Metazoa</taxon>
        <taxon>Chordata</taxon>
        <taxon>Craniata</taxon>
        <taxon>Vertebrata</taxon>
        <taxon>Euteleostomi</taxon>
        <taxon>Amphibia</taxon>
        <taxon>Batrachia</taxon>
        <taxon>Caudata</taxon>
        <taxon>Salamandroidea</taxon>
        <taxon>Salamandridae</taxon>
        <taxon>Pleurodelinae</taxon>
        <taxon>Pleurodeles</taxon>
    </lineage>
</organism>
<feature type="compositionally biased region" description="Basic and acidic residues" evidence="1">
    <location>
        <begin position="309"/>
        <end position="329"/>
    </location>
</feature>
<evidence type="ECO:0000313" key="3">
    <source>
        <dbReference type="Proteomes" id="UP001066276"/>
    </source>
</evidence>
<name>A0AAV7SFQ9_PLEWA</name>
<protein>
    <submittedName>
        <fullName evidence="2">Uncharacterized protein</fullName>
    </submittedName>
</protein>
<dbReference type="PANTHER" id="PTHR11505">
    <property type="entry name" value="L1 TRANSPOSABLE ELEMENT-RELATED"/>
    <property type="match status" value="1"/>
</dbReference>
<proteinExistence type="predicted"/>
<evidence type="ECO:0000256" key="1">
    <source>
        <dbReference type="SAM" id="MobiDB-lite"/>
    </source>
</evidence>
<accession>A0AAV7SFQ9</accession>
<feature type="region of interest" description="Disordered" evidence="1">
    <location>
        <begin position="298"/>
        <end position="331"/>
    </location>
</feature>
<dbReference type="AlphaFoldDB" id="A0AAV7SFQ9"/>
<evidence type="ECO:0000313" key="2">
    <source>
        <dbReference type="EMBL" id="KAJ1162724.1"/>
    </source>
</evidence>
<gene>
    <name evidence="2" type="ORF">NDU88_003191</name>
</gene>
<sequence>MLHDIQVLRDDIKSPSNRLTEAGLRISTLEDSNYSILKPVDQSSHSLKSMVKELSELEDRTRRWNLHIFGLPENIENNASSCIELLEPWMPHTLGLTFTKNFHMTKNNVISYIVLLPHRSDSCSCVSDGGLNPVDPLVEWGLFSSPVTLDRFPQNKKNETRGVSDGRLNPVDPLVEWGLFSSPVTLDRFPQNKKKETREFKVIKSNRLQYLQVGHCALRPQNKKAVTRDLMPLEKFTEAKKSRERRELQYTADWPTTTPVTIDANQTEIELVTEWRPGPVEHKHKPAALQTPSWVPRQVTGPEQTAGAPHEDGRRGCWAKGRPDRTENDRDAEEFCGIQWRYRAPNRASVTAGTPKCK</sequence>